<dbReference type="AlphaFoldDB" id="A0A4S4M3I4"/>
<feature type="transmembrane region" description="Helical" evidence="6">
    <location>
        <begin position="244"/>
        <end position="262"/>
    </location>
</feature>
<dbReference type="GO" id="GO:0022857">
    <property type="term" value="F:transmembrane transporter activity"/>
    <property type="evidence" value="ECO:0007669"/>
    <property type="project" value="InterPro"/>
</dbReference>
<feature type="compositionally biased region" description="Polar residues" evidence="5">
    <location>
        <begin position="1"/>
        <end position="21"/>
    </location>
</feature>
<dbReference type="PROSITE" id="PS00216">
    <property type="entry name" value="SUGAR_TRANSPORT_1"/>
    <property type="match status" value="1"/>
</dbReference>
<dbReference type="Gene3D" id="1.20.1250.20">
    <property type="entry name" value="MFS general substrate transporter like domains"/>
    <property type="match status" value="2"/>
</dbReference>
<protein>
    <recommendedName>
        <fullName evidence="7">Major facilitator superfamily (MFS) profile domain-containing protein</fullName>
    </recommendedName>
</protein>
<dbReference type="CDD" id="cd17364">
    <property type="entry name" value="MFS_PhT"/>
    <property type="match status" value="1"/>
</dbReference>
<accession>A0A4S4M3I4</accession>
<gene>
    <name evidence="8" type="ORF">EW146_g3417</name>
</gene>
<proteinExistence type="predicted"/>
<feature type="compositionally biased region" description="Polar residues" evidence="5">
    <location>
        <begin position="313"/>
        <end position="326"/>
    </location>
</feature>
<keyword evidence="3 6" id="KW-1133">Transmembrane helix</keyword>
<dbReference type="OrthoDB" id="433512at2759"/>
<evidence type="ECO:0000313" key="8">
    <source>
        <dbReference type="EMBL" id="THH17380.1"/>
    </source>
</evidence>
<dbReference type="InterPro" id="IPR005828">
    <property type="entry name" value="MFS_sugar_transport-like"/>
</dbReference>
<organism evidence="8 9">
    <name type="scientific">Bondarzewia mesenterica</name>
    <dbReference type="NCBI Taxonomy" id="1095465"/>
    <lineage>
        <taxon>Eukaryota</taxon>
        <taxon>Fungi</taxon>
        <taxon>Dikarya</taxon>
        <taxon>Basidiomycota</taxon>
        <taxon>Agaricomycotina</taxon>
        <taxon>Agaricomycetes</taxon>
        <taxon>Russulales</taxon>
        <taxon>Bondarzewiaceae</taxon>
        <taxon>Bondarzewia</taxon>
    </lineage>
</organism>
<feature type="region of interest" description="Disordered" evidence="5">
    <location>
        <begin position="276"/>
        <end position="326"/>
    </location>
</feature>
<evidence type="ECO:0000256" key="6">
    <source>
        <dbReference type="SAM" id="Phobius"/>
    </source>
</evidence>
<feature type="transmembrane region" description="Helical" evidence="6">
    <location>
        <begin position="142"/>
        <end position="159"/>
    </location>
</feature>
<feature type="compositionally biased region" description="Basic and acidic residues" evidence="5">
    <location>
        <begin position="276"/>
        <end position="308"/>
    </location>
</feature>
<keyword evidence="9" id="KW-1185">Reference proteome</keyword>
<dbReference type="InterPro" id="IPR036259">
    <property type="entry name" value="MFS_trans_sf"/>
</dbReference>
<evidence type="ECO:0000256" key="1">
    <source>
        <dbReference type="ARBA" id="ARBA00004141"/>
    </source>
</evidence>
<feature type="transmembrane region" description="Helical" evidence="6">
    <location>
        <begin position="449"/>
        <end position="469"/>
    </location>
</feature>
<evidence type="ECO:0000256" key="5">
    <source>
        <dbReference type="SAM" id="MobiDB-lite"/>
    </source>
</evidence>
<keyword evidence="4 6" id="KW-0472">Membrane</keyword>
<evidence type="ECO:0000313" key="9">
    <source>
        <dbReference type="Proteomes" id="UP000310158"/>
    </source>
</evidence>
<feature type="domain" description="Major facilitator superfamily (MFS) profile" evidence="7">
    <location>
        <begin position="46"/>
        <end position="573"/>
    </location>
</feature>
<feature type="transmembrane region" description="Helical" evidence="6">
    <location>
        <begin position="165"/>
        <end position="184"/>
    </location>
</feature>
<reference evidence="8 9" key="1">
    <citation type="submission" date="2019-02" db="EMBL/GenBank/DDBJ databases">
        <title>Genome sequencing of the rare red list fungi Bondarzewia mesenterica.</title>
        <authorList>
            <person name="Buettner E."/>
            <person name="Kellner H."/>
        </authorList>
    </citation>
    <scope>NUCLEOTIDE SEQUENCE [LARGE SCALE GENOMIC DNA]</scope>
    <source>
        <strain evidence="8 9">DSM 108281</strain>
    </source>
</reference>
<feature type="transmembrane region" description="Helical" evidence="6">
    <location>
        <begin position="475"/>
        <end position="499"/>
    </location>
</feature>
<dbReference type="PANTHER" id="PTHR24064">
    <property type="entry name" value="SOLUTE CARRIER FAMILY 22 MEMBER"/>
    <property type="match status" value="1"/>
</dbReference>
<sequence>MSNKPENTNAGSSYPPSTRFKSTLEDYERSGDNRPPFILTYAEVKLLGIAGVGFFLDAYDLFNINPVATMLQFRLYRGESLPAGLEGFVKAAANIGGVIGQFAFGEGDDWVMSHHLDEQIADLATGYMADRFGRKALYGKELMLVIFATILCICDPTGSLSPNSALIYLGVFRIILGIGVGGDYPMSASVISDRANLRKRGTMLAYIFANQGWGSLAGSLVTISVLACYKHVMNDEGKTSKVDGVWRIVVGLSLIPAFGTLYQRLTLPESTRYLKSTEAKNDEEGPIAELKKKADASTDVPEKPENAPDLRATNETPSSTVTTEQQTTGHKAHFREFIRYFSEWRHAKILIGTCACWFLLDIAFYGINLNQNVVLEQIGFAGKAGTPWERLFKISIGNIIITVLGFVPGASPHLSQTCIRMALMAYTRFQLRTGYYVTVLTIEKLGRKWIQIQGFLMAALFLGIMAGKFNTMNTASFIVCFAFLQFFFNFGANATTYCYPAEVFPTRYRATAHGISAAWGKAGAIISSLAFNTLSGKIGTPNVLWTVTLTLPEVRGRDPDEVLAQEERETRAS</sequence>
<evidence type="ECO:0000256" key="3">
    <source>
        <dbReference type="ARBA" id="ARBA00022989"/>
    </source>
</evidence>
<evidence type="ECO:0000256" key="4">
    <source>
        <dbReference type="ARBA" id="ARBA00023136"/>
    </source>
</evidence>
<name>A0A4S4M3I4_9AGAM</name>
<evidence type="ECO:0000259" key="7">
    <source>
        <dbReference type="PROSITE" id="PS50850"/>
    </source>
</evidence>
<dbReference type="Pfam" id="PF00083">
    <property type="entry name" value="Sugar_tr"/>
    <property type="match status" value="2"/>
</dbReference>
<dbReference type="PROSITE" id="PS50850">
    <property type="entry name" value="MFS"/>
    <property type="match status" value="1"/>
</dbReference>
<evidence type="ECO:0000256" key="2">
    <source>
        <dbReference type="ARBA" id="ARBA00022692"/>
    </source>
</evidence>
<dbReference type="GO" id="GO:0016020">
    <property type="term" value="C:membrane"/>
    <property type="evidence" value="ECO:0007669"/>
    <property type="project" value="UniProtKB-SubCell"/>
</dbReference>
<keyword evidence="2 6" id="KW-0812">Transmembrane</keyword>
<comment type="caution">
    <text evidence="8">The sequence shown here is derived from an EMBL/GenBank/DDBJ whole genome shotgun (WGS) entry which is preliminary data.</text>
</comment>
<feature type="transmembrane region" description="Helical" evidence="6">
    <location>
        <begin position="391"/>
        <end position="411"/>
    </location>
</feature>
<feature type="transmembrane region" description="Helical" evidence="6">
    <location>
        <begin position="204"/>
        <end position="232"/>
    </location>
</feature>
<dbReference type="EMBL" id="SGPL01000114">
    <property type="protein sequence ID" value="THH17380.1"/>
    <property type="molecule type" value="Genomic_DNA"/>
</dbReference>
<feature type="transmembrane region" description="Helical" evidence="6">
    <location>
        <begin position="349"/>
        <end position="367"/>
    </location>
</feature>
<dbReference type="Proteomes" id="UP000310158">
    <property type="component" value="Unassembled WGS sequence"/>
</dbReference>
<dbReference type="InterPro" id="IPR020846">
    <property type="entry name" value="MFS_dom"/>
</dbReference>
<dbReference type="InterPro" id="IPR005829">
    <property type="entry name" value="Sugar_transporter_CS"/>
</dbReference>
<feature type="region of interest" description="Disordered" evidence="5">
    <location>
        <begin position="1"/>
        <end position="28"/>
    </location>
</feature>
<comment type="subcellular location">
    <subcellularLocation>
        <location evidence="1">Membrane</location>
        <topology evidence="1">Multi-pass membrane protein</topology>
    </subcellularLocation>
</comment>
<dbReference type="SUPFAM" id="SSF103473">
    <property type="entry name" value="MFS general substrate transporter"/>
    <property type="match status" value="1"/>
</dbReference>